<proteinExistence type="predicted"/>
<dbReference type="EMBL" id="JACHMF010000001">
    <property type="protein sequence ID" value="MBB4696394.1"/>
    <property type="molecule type" value="Genomic_DNA"/>
</dbReference>
<keyword evidence="4" id="KW-1185">Reference proteome</keyword>
<feature type="transmembrane region" description="Helical" evidence="2">
    <location>
        <begin position="165"/>
        <end position="191"/>
    </location>
</feature>
<feature type="transmembrane region" description="Helical" evidence="2">
    <location>
        <begin position="203"/>
        <end position="226"/>
    </location>
</feature>
<dbReference type="AlphaFoldDB" id="A0A7W7CXN8"/>
<sequence>MTEQQQTTSPIPAQPAPPAPGPWADYLAAAQRLDAVRRAASAASAEHQAAVTAARQELTSVRARLAAQQARLTHELGVPVPEVRPQPADLEVAAQAAGAGPAGALGALQQARRAADSGDAILADAAPSRRWRPWARNLLIYGPFAAVVLIVQIALYLVASPGSVPTYALLCGLTMPVLAFGLGWVTIGFVYGGEPGEVDRTPIIGAVACLVPVLLTCMGVGLASFFN</sequence>
<evidence type="ECO:0000256" key="2">
    <source>
        <dbReference type="SAM" id="Phobius"/>
    </source>
</evidence>
<name>A0A7W7CXN8_9ACTN</name>
<feature type="transmembrane region" description="Helical" evidence="2">
    <location>
        <begin position="138"/>
        <end position="159"/>
    </location>
</feature>
<evidence type="ECO:0000256" key="1">
    <source>
        <dbReference type="SAM" id="MobiDB-lite"/>
    </source>
</evidence>
<accession>A0A7W7CXN8</accession>
<feature type="compositionally biased region" description="Pro residues" evidence="1">
    <location>
        <begin position="12"/>
        <end position="21"/>
    </location>
</feature>
<gene>
    <name evidence="3" type="ORF">BKA14_006542</name>
</gene>
<evidence type="ECO:0000313" key="3">
    <source>
        <dbReference type="EMBL" id="MBB4696394.1"/>
    </source>
</evidence>
<keyword evidence="2" id="KW-0812">Transmembrane</keyword>
<dbReference type="RefSeq" id="WP_239093213.1">
    <property type="nucleotide sequence ID" value="NZ_BOMC01000059.1"/>
</dbReference>
<keyword evidence="2" id="KW-1133">Transmembrane helix</keyword>
<dbReference type="Proteomes" id="UP000542742">
    <property type="component" value="Unassembled WGS sequence"/>
</dbReference>
<feature type="region of interest" description="Disordered" evidence="1">
    <location>
        <begin position="1"/>
        <end position="23"/>
    </location>
</feature>
<comment type="caution">
    <text evidence="3">The sequence shown here is derived from an EMBL/GenBank/DDBJ whole genome shotgun (WGS) entry which is preliminary data.</text>
</comment>
<evidence type="ECO:0000313" key="4">
    <source>
        <dbReference type="Proteomes" id="UP000542742"/>
    </source>
</evidence>
<reference evidence="3 4" key="1">
    <citation type="submission" date="2020-08" db="EMBL/GenBank/DDBJ databases">
        <title>Sequencing the genomes of 1000 actinobacteria strains.</title>
        <authorList>
            <person name="Klenk H.-P."/>
        </authorList>
    </citation>
    <scope>NUCLEOTIDE SEQUENCE [LARGE SCALE GENOMIC DNA]</scope>
    <source>
        <strain evidence="3 4">DSM 45518</strain>
    </source>
</reference>
<organism evidence="3 4">
    <name type="scientific">Paractinoplanes abujensis</name>
    <dbReference type="NCBI Taxonomy" id="882441"/>
    <lineage>
        <taxon>Bacteria</taxon>
        <taxon>Bacillati</taxon>
        <taxon>Actinomycetota</taxon>
        <taxon>Actinomycetes</taxon>
        <taxon>Micromonosporales</taxon>
        <taxon>Micromonosporaceae</taxon>
        <taxon>Paractinoplanes</taxon>
    </lineage>
</organism>
<keyword evidence="2" id="KW-0472">Membrane</keyword>
<protein>
    <submittedName>
        <fullName evidence="3">Uncharacterized protein</fullName>
    </submittedName>
</protein>